<dbReference type="GeneID" id="97552432"/>
<protein>
    <recommendedName>
        <fullName evidence="4">Spore coat protein</fullName>
    </recommendedName>
</protein>
<reference evidence="2" key="1">
    <citation type="journal article" date="2016" name="Genome Announc.">
        <title>Draft genomes of two strains of Paenibacillus glucanolyticus with capability to degrade lignocellulose.</title>
        <authorList>
            <person name="Mathews S.L."/>
            <person name="Pawlak J."/>
            <person name="Grunden A.M."/>
        </authorList>
    </citation>
    <scope>NUCLEOTIDE SEQUENCE [LARGE SCALE GENOMIC DNA]</scope>
    <source>
        <strain evidence="2">SLM1</strain>
    </source>
</reference>
<dbReference type="OrthoDB" id="2662662at2"/>
<dbReference type="AlphaFoldDB" id="A0A163ITV3"/>
<evidence type="ECO:0000256" key="1">
    <source>
        <dbReference type="SAM" id="MobiDB-lite"/>
    </source>
</evidence>
<evidence type="ECO:0008006" key="4">
    <source>
        <dbReference type="Google" id="ProtNLM"/>
    </source>
</evidence>
<evidence type="ECO:0000313" key="3">
    <source>
        <dbReference type="Proteomes" id="UP000076796"/>
    </source>
</evidence>
<gene>
    <name evidence="2" type="ORF">AWU65_09595</name>
</gene>
<dbReference type="Proteomes" id="UP000076796">
    <property type="component" value="Unassembled WGS sequence"/>
</dbReference>
<proteinExistence type="predicted"/>
<feature type="compositionally biased region" description="Low complexity" evidence="1">
    <location>
        <begin position="64"/>
        <end position="73"/>
    </location>
</feature>
<dbReference type="RefSeq" id="WP_063478194.1">
    <property type="nucleotide sequence ID" value="NZ_CP147845.1"/>
</dbReference>
<feature type="compositionally biased region" description="Acidic residues" evidence="1">
    <location>
        <begin position="115"/>
        <end position="126"/>
    </location>
</feature>
<sequence length="226" mass="23898">MNWMKWLLKVSLTAILVSTLTIVTTGIVVNAYLQSVLASFNIQLETESVGVGGIMKTMLGMGSGSMPDGSSGDIPKAQDPAGQGAASDDLTAGAGADQSGGTEEDTKATTGSSGDSDEPPVDDQAPEDSLPVMGTTTTESDDSSLEDQEIVMSPTDIVDRKESLSTADKEEIFTMLMNKLPQSEMQKISEAMEDGLTAAELTEIEEGISKYLNPEEFDKLISMLKE</sequence>
<name>A0A163ITV3_9BACL</name>
<organism evidence="2 3">
    <name type="scientific">Paenibacillus glucanolyticus</name>
    <dbReference type="NCBI Taxonomy" id="59843"/>
    <lineage>
        <taxon>Bacteria</taxon>
        <taxon>Bacillati</taxon>
        <taxon>Bacillota</taxon>
        <taxon>Bacilli</taxon>
        <taxon>Bacillales</taxon>
        <taxon>Paenibacillaceae</taxon>
        <taxon>Paenibacillus</taxon>
    </lineage>
</organism>
<keyword evidence="3" id="KW-1185">Reference proteome</keyword>
<accession>A0A163ITV3</accession>
<evidence type="ECO:0000313" key="2">
    <source>
        <dbReference type="EMBL" id="KZS46159.1"/>
    </source>
</evidence>
<feature type="region of interest" description="Disordered" evidence="1">
    <location>
        <begin position="62"/>
        <end position="154"/>
    </location>
</feature>
<comment type="caution">
    <text evidence="2">The sequence shown here is derived from an EMBL/GenBank/DDBJ whole genome shotgun (WGS) entry which is preliminary data.</text>
</comment>
<dbReference type="EMBL" id="LWMH01000001">
    <property type="protein sequence ID" value="KZS46159.1"/>
    <property type="molecule type" value="Genomic_DNA"/>
</dbReference>
<feature type="compositionally biased region" description="Acidic residues" evidence="1">
    <location>
        <begin position="139"/>
        <end position="149"/>
    </location>
</feature>
<dbReference type="STRING" id="59843.A3958_09095"/>